<evidence type="ECO:0000313" key="12">
    <source>
        <dbReference type="EMBL" id="MBM6818317.1"/>
    </source>
</evidence>
<evidence type="ECO:0000256" key="4">
    <source>
        <dbReference type="ARBA" id="ARBA00022741"/>
    </source>
</evidence>
<evidence type="ECO:0000256" key="1">
    <source>
        <dbReference type="ARBA" id="ARBA00004141"/>
    </source>
</evidence>
<dbReference type="InterPro" id="IPR008250">
    <property type="entry name" value="ATPase_P-typ_transduc_dom_A_sf"/>
</dbReference>
<keyword evidence="6" id="KW-0460">Magnesium</keyword>
<keyword evidence="9 10" id="KW-0472">Membrane</keyword>
<dbReference type="InterPro" id="IPR006068">
    <property type="entry name" value="ATPase_P-typ_cation-transptr_C"/>
</dbReference>
<evidence type="ECO:0000256" key="3">
    <source>
        <dbReference type="ARBA" id="ARBA00022723"/>
    </source>
</evidence>
<dbReference type="InterPro" id="IPR036412">
    <property type="entry name" value="HAD-like_sf"/>
</dbReference>
<dbReference type="Pfam" id="PF00690">
    <property type="entry name" value="Cation_ATPase_N"/>
    <property type="match status" value="1"/>
</dbReference>
<dbReference type="SUPFAM" id="SSF81665">
    <property type="entry name" value="Calcium ATPase, transmembrane domain M"/>
    <property type="match status" value="1"/>
</dbReference>
<dbReference type="Gene3D" id="2.70.150.10">
    <property type="entry name" value="Calcium-transporting ATPase, cytoplasmic transduction domain A"/>
    <property type="match status" value="1"/>
</dbReference>
<accession>A0ABS2FE34</accession>
<dbReference type="EMBL" id="JACJLL010000010">
    <property type="protein sequence ID" value="MBM6818317.1"/>
    <property type="molecule type" value="Genomic_DNA"/>
</dbReference>
<feature type="transmembrane region" description="Helical" evidence="10">
    <location>
        <begin position="693"/>
        <end position="713"/>
    </location>
</feature>
<dbReference type="NCBIfam" id="TIGR01494">
    <property type="entry name" value="ATPase_P-type"/>
    <property type="match status" value="2"/>
</dbReference>
<dbReference type="Pfam" id="PF00702">
    <property type="entry name" value="Hydrolase"/>
    <property type="match status" value="1"/>
</dbReference>
<feature type="transmembrane region" description="Helical" evidence="10">
    <location>
        <begin position="665"/>
        <end position="687"/>
    </location>
</feature>
<dbReference type="InterPro" id="IPR004014">
    <property type="entry name" value="ATPase_P-typ_cation-transptr_N"/>
</dbReference>
<dbReference type="SUPFAM" id="SSF81653">
    <property type="entry name" value="Calcium ATPase, transduction domain A"/>
    <property type="match status" value="1"/>
</dbReference>
<dbReference type="Pfam" id="PF00122">
    <property type="entry name" value="E1-E2_ATPase"/>
    <property type="match status" value="1"/>
</dbReference>
<dbReference type="Gene3D" id="3.40.50.1000">
    <property type="entry name" value="HAD superfamily/HAD-like"/>
    <property type="match status" value="1"/>
</dbReference>
<dbReference type="SMART" id="SM00831">
    <property type="entry name" value="Cation_ATPase_N"/>
    <property type="match status" value="1"/>
</dbReference>
<evidence type="ECO:0000259" key="11">
    <source>
        <dbReference type="SMART" id="SM00831"/>
    </source>
</evidence>
<organism evidence="12 13">
    <name type="scientific">Clostridium saudiense</name>
    <dbReference type="NCBI Taxonomy" id="1414720"/>
    <lineage>
        <taxon>Bacteria</taxon>
        <taxon>Bacillati</taxon>
        <taxon>Bacillota</taxon>
        <taxon>Clostridia</taxon>
        <taxon>Eubacteriales</taxon>
        <taxon>Clostridiaceae</taxon>
        <taxon>Clostridium</taxon>
    </lineage>
</organism>
<sequence length="870" mass="94857">MKQYENLNLDSLLSELNGAEEYGLSNEQVEERLIQYGKNTIQTAKKKTILQHLISSFKDITIIILLVAVILSTYVALTTHPDNLTEPIVIIGIIILNLVLSIREQVKAEKSMEALKEYNVLSSKVIRSGKVEYINSELLVPGDIILLSTGDRIPADARILSESSLMVDESLLTGESEPVSKDANFIPEDISSVGDRKHMIFSGSLVVAGKCTAMIITTGVETEIGRISKMLTNEEVGLSPLQIRMQKLGKTLSVVAIISALISIVIGWAYGDSIISMLMVAISVAVAAIPEVMPVVVTISLSYGISNMAKKNTIVRTPTSVETIGNISVICSDKTGTLTQNKMRIEKVWTVKTEAKDANEKFTEDENYLLKLLFLSSSSNLEKDSNIGNPTELSIANLAYNKIDNLISELSGYERIHEIPFDSTRKLMTVLYKTNNGYLSITKGAIDRLPLKQADDLNIKMKTVHDEFAEKALRVIGVAFKYFSELPEEISAEYLEEGLSFYGLVGIIDPPREESKHAVQIAKEAGVKTIMITGDHLSTAKAIAEQIGILYGDKKVMDGTTLKNMSDEKLRDIIDDYRVFARTSPEDKIRLVKALQSKGEIVAMTGDGVNDAPALKAADVGIAMGSGTDVAKESSDIILLDDNFSTIVTAIEEGRRVYANIRKSIYAMLGCNVSAILIVILSLIFGWGAPVTAIQLLIIKVVADGIPGFSLCVEKAEPDVMKQLPLKKGTSIFADGMIGKIITISLVFTITTLLLVYIGSHINIGNVEASPIVAQSMTFVIMGLTTIVHMYNCRSHLSIFKVGFTGNKLLLGTTIMGAIILILITSIPQVAAIFNLTSLGFGHWILVIILSIFPLIFIEVQKGLGRFGKL</sequence>
<dbReference type="SFLD" id="SFLDG00002">
    <property type="entry name" value="C1.7:_P-type_atpase_like"/>
    <property type="match status" value="1"/>
</dbReference>
<dbReference type="InterPro" id="IPR018303">
    <property type="entry name" value="ATPase_P-typ_P_site"/>
</dbReference>
<dbReference type="SUPFAM" id="SSF56784">
    <property type="entry name" value="HAD-like"/>
    <property type="match status" value="1"/>
</dbReference>
<dbReference type="PANTHER" id="PTHR24093:SF506">
    <property type="entry name" value="CATION-TRANSPORTING ATPASE PMA1"/>
    <property type="match status" value="1"/>
</dbReference>
<dbReference type="SFLD" id="SFLDF00027">
    <property type="entry name" value="p-type_atpase"/>
    <property type="match status" value="1"/>
</dbReference>
<reference evidence="12 13" key="1">
    <citation type="journal article" date="2021" name="Sci. Rep.">
        <title>The distribution of antibiotic resistance genes in chicken gut microbiota commensals.</title>
        <authorList>
            <person name="Juricova H."/>
            <person name="Matiasovicova J."/>
            <person name="Kubasova T."/>
            <person name="Cejkova D."/>
            <person name="Rychlik I."/>
        </authorList>
    </citation>
    <scope>NUCLEOTIDE SEQUENCE [LARGE SCALE GENOMIC DNA]</scope>
    <source>
        <strain evidence="12 13">An435</strain>
    </source>
</reference>
<evidence type="ECO:0000313" key="13">
    <source>
        <dbReference type="Proteomes" id="UP000767334"/>
    </source>
</evidence>
<evidence type="ECO:0000256" key="2">
    <source>
        <dbReference type="ARBA" id="ARBA00022692"/>
    </source>
</evidence>
<feature type="transmembrane region" description="Helical" evidence="10">
    <location>
        <begin position="277"/>
        <end position="301"/>
    </location>
</feature>
<dbReference type="InterPro" id="IPR023214">
    <property type="entry name" value="HAD_sf"/>
</dbReference>
<dbReference type="PRINTS" id="PR00120">
    <property type="entry name" value="HATPASE"/>
</dbReference>
<feature type="transmembrane region" description="Helical" evidence="10">
    <location>
        <begin position="252"/>
        <end position="271"/>
    </location>
</feature>
<proteinExistence type="predicted"/>
<dbReference type="SFLD" id="SFLDS00003">
    <property type="entry name" value="Haloacid_Dehalogenase"/>
    <property type="match status" value="1"/>
</dbReference>
<keyword evidence="13" id="KW-1185">Reference proteome</keyword>
<comment type="caution">
    <text evidence="12">The sequence shown here is derived from an EMBL/GenBank/DDBJ whole genome shotgun (WGS) entry which is preliminary data.</text>
</comment>
<keyword evidence="3" id="KW-0479">Metal-binding</keyword>
<dbReference type="PANTHER" id="PTHR24093">
    <property type="entry name" value="CATION TRANSPORTING ATPASE"/>
    <property type="match status" value="1"/>
</dbReference>
<dbReference type="PRINTS" id="PR00119">
    <property type="entry name" value="CATATPASE"/>
</dbReference>
<dbReference type="InterPro" id="IPR059000">
    <property type="entry name" value="ATPase_P-type_domA"/>
</dbReference>
<feature type="domain" description="Cation-transporting P-type ATPase N-terminal" evidence="11">
    <location>
        <begin position="3"/>
        <end position="77"/>
    </location>
</feature>
<feature type="transmembrane region" description="Helical" evidence="10">
    <location>
        <begin position="841"/>
        <end position="860"/>
    </location>
</feature>
<feature type="transmembrane region" description="Helical" evidence="10">
    <location>
        <begin position="809"/>
        <end position="835"/>
    </location>
</feature>
<evidence type="ECO:0000256" key="9">
    <source>
        <dbReference type="ARBA" id="ARBA00023136"/>
    </source>
</evidence>
<gene>
    <name evidence="12" type="ORF">H6A19_02995</name>
</gene>
<feature type="transmembrane region" description="Helical" evidence="10">
    <location>
        <begin position="60"/>
        <end position="78"/>
    </location>
</feature>
<dbReference type="Pfam" id="PF00689">
    <property type="entry name" value="Cation_ATPase_C"/>
    <property type="match status" value="1"/>
</dbReference>
<dbReference type="Gene3D" id="1.20.1110.10">
    <property type="entry name" value="Calcium-transporting ATPase, transmembrane domain"/>
    <property type="match status" value="1"/>
</dbReference>
<feature type="transmembrane region" description="Helical" evidence="10">
    <location>
        <begin position="733"/>
        <end position="757"/>
    </location>
</feature>
<dbReference type="InterPro" id="IPR023298">
    <property type="entry name" value="ATPase_P-typ_TM_dom_sf"/>
</dbReference>
<evidence type="ECO:0000256" key="7">
    <source>
        <dbReference type="ARBA" id="ARBA00022967"/>
    </source>
</evidence>
<name>A0ABS2FE34_9CLOT</name>
<dbReference type="Proteomes" id="UP000767334">
    <property type="component" value="Unassembled WGS sequence"/>
</dbReference>
<evidence type="ECO:0000256" key="5">
    <source>
        <dbReference type="ARBA" id="ARBA00022840"/>
    </source>
</evidence>
<dbReference type="InterPro" id="IPR023299">
    <property type="entry name" value="ATPase_P-typ_cyto_dom_N"/>
</dbReference>
<evidence type="ECO:0000256" key="6">
    <source>
        <dbReference type="ARBA" id="ARBA00022842"/>
    </source>
</evidence>
<dbReference type="Gene3D" id="3.40.1110.10">
    <property type="entry name" value="Calcium-transporting ATPase, cytoplasmic domain N"/>
    <property type="match status" value="1"/>
</dbReference>
<dbReference type="RefSeq" id="WP_204571864.1">
    <property type="nucleotide sequence ID" value="NZ_JACJLL010000010.1"/>
</dbReference>
<keyword evidence="5" id="KW-0067">ATP-binding</keyword>
<dbReference type="InterPro" id="IPR001757">
    <property type="entry name" value="P_typ_ATPase"/>
</dbReference>
<feature type="transmembrane region" description="Helical" evidence="10">
    <location>
        <begin position="84"/>
        <end position="102"/>
    </location>
</feature>
<protein>
    <submittedName>
        <fullName evidence="12">Cation-translocating P-type ATPase</fullName>
    </submittedName>
</protein>
<keyword evidence="4" id="KW-0547">Nucleotide-binding</keyword>
<keyword evidence="8 10" id="KW-1133">Transmembrane helix</keyword>
<keyword evidence="7" id="KW-1278">Translocase</keyword>
<comment type="subcellular location">
    <subcellularLocation>
        <location evidence="1">Membrane</location>
        <topology evidence="1">Multi-pass membrane protein</topology>
    </subcellularLocation>
</comment>
<evidence type="ECO:0000256" key="8">
    <source>
        <dbReference type="ARBA" id="ARBA00022989"/>
    </source>
</evidence>
<feature type="transmembrane region" description="Helical" evidence="10">
    <location>
        <begin position="769"/>
        <end position="788"/>
    </location>
</feature>
<dbReference type="PROSITE" id="PS00154">
    <property type="entry name" value="ATPASE_E1_E2"/>
    <property type="match status" value="1"/>
</dbReference>
<keyword evidence="2 10" id="KW-0812">Transmembrane</keyword>
<evidence type="ECO:0000256" key="10">
    <source>
        <dbReference type="SAM" id="Phobius"/>
    </source>
</evidence>
<dbReference type="InterPro" id="IPR044492">
    <property type="entry name" value="P_typ_ATPase_HD_dom"/>
</dbReference>